<evidence type="ECO:0000259" key="9">
    <source>
        <dbReference type="SMART" id="SM00387"/>
    </source>
</evidence>
<evidence type="ECO:0000256" key="8">
    <source>
        <dbReference type="SAM" id="SignalP"/>
    </source>
</evidence>
<feature type="signal peptide" evidence="8">
    <location>
        <begin position="1"/>
        <end position="20"/>
    </location>
</feature>
<feature type="domain" description="Histidine kinase/HSP90-like ATPase" evidence="9">
    <location>
        <begin position="500"/>
        <end position="613"/>
    </location>
</feature>
<feature type="transmembrane region" description="Helical" evidence="7">
    <location>
        <begin position="297"/>
        <end position="322"/>
    </location>
</feature>
<dbReference type="Gene3D" id="3.30.565.10">
    <property type="entry name" value="Histidine kinase-like ATPase, C-terminal domain"/>
    <property type="match status" value="1"/>
</dbReference>
<dbReference type="InterPro" id="IPR036890">
    <property type="entry name" value="HATPase_C_sf"/>
</dbReference>
<feature type="region of interest" description="Disordered" evidence="6">
    <location>
        <begin position="620"/>
        <end position="648"/>
    </location>
</feature>
<name>A0ABW7X7K1_9NOCA</name>
<evidence type="ECO:0000256" key="6">
    <source>
        <dbReference type="SAM" id="MobiDB-lite"/>
    </source>
</evidence>
<sequence length="762" mass="82325">MLAIAVTPSAVLLLSGTAVVAQYASEARAAQDWFDFRRESIEPVLHFVTAIERERSSTFQVLGGDPAAATELTPRREETNTALVAMNRVADAGKDLDSDAIAQSAAAFAQLAPQIPAIRRSIDRGEIDVHGVDAFYSRLQGVLADSIVESAVPNAPNSETMAQELTSAALLQAADLQSRAKGLATFGMARGVVEPAERREIAELDGAFRQQLDTLSPRLAESVQADYRDLIGSAEWKLATLGQHELAERGKTSIPYEDWLAAEQAVGTKLLGLFRSQLTRTNQIADNAAAASFARSVWAGVIGLLLALGSFTIAAVVANRLVARLRALRSRSLDMANAKLPSIIRRINDGEQVDIDAETVLVDTGSDEIGQVAEAFSRAQRTAVEAAVGEVRTRSGFNKVFLDIAYRNQAVVRRQLELLDIAESKQDDPEHLQVLFDLDHLATRARRNAENLVVLGGGQPGRRWRRPVPLEEIVRGAASETENFARVSAVHVPDVWVSGGAVADLTHLLAELIDNATSFSPPEAPVSVHGNVVGRGVVVQVEDQGLGIRFEERARLNHMLRVPPDFNEMALEGRRHLGLFVVGRLAQRHSITVSLQESAYGGIKSIVLLPTDLIQLPDEASAEDTVGNSAAPEPNERRRKGPAASGPVARELGHVAPTVQVFPTPDAHLGQAPAPFPVTSSPDRPLTADPRPQLPVTQGRAPLPQRQRHRHLAPELQLDNSAPHQPRNTSDHRRSADAMRGSMASFQRGTRQGRASAPNSHQ</sequence>
<dbReference type="SMART" id="SM00387">
    <property type="entry name" value="HATPase_c"/>
    <property type="match status" value="1"/>
</dbReference>
<dbReference type="PANTHER" id="PTHR45436">
    <property type="entry name" value="SENSOR HISTIDINE KINASE YKOH"/>
    <property type="match status" value="1"/>
</dbReference>
<keyword evidence="11" id="KW-1185">Reference proteome</keyword>
<keyword evidence="5" id="KW-0418">Kinase</keyword>
<proteinExistence type="predicted"/>
<dbReference type="PANTHER" id="PTHR45436:SF5">
    <property type="entry name" value="SENSOR HISTIDINE KINASE TRCS"/>
    <property type="match status" value="1"/>
</dbReference>
<evidence type="ECO:0000256" key="1">
    <source>
        <dbReference type="ARBA" id="ARBA00000085"/>
    </source>
</evidence>
<gene>
    <name evidence="10" type="ORF">ACH49W_26655</name>
</gene>
<evidence type="ECO:0000313" key="11">
    <source>
        <dbReference type="Proteomes" id="UP001611415"/>
    </source>
</evidence>
<comment type="caution">
    <text evidence="10">The sequence shown here is derived from an EMBL/GenBank/DDBJ whole genome shotgun (WGS) entry which is preliminary data.</text>
</comment>
<keyword evidence="7" id="KW-1133">Transmembrane helix</keyword>
<keyword evidence="7" id="KW-0812">Transmembrane</keyword>
<dbReference type="InterPro" id="IPR050428">
    <property type="entry name" value="TCS_sensor_his_kinase"/>
</dbReference>
<dbReference type="RefSeq" id="WP_397094302.1">
    <property type="nucleotide sequence ID" value="NZ_JBIRYO010000020.1"/>
</dbReference>
<dbReference type="SUPFAM" id="SSF55874">
    <property type="entry name" value="ATPase domain of HSP90 chaperone/DNA topoisomerase II/histidine kinase"/>
    <property type="match status" value="1"/>
</dbReference>
<dbReference type="InterPro" id="IPR003594">
    <property type="entry name" value="HATPase_dom"/>
</dbReference>
<reference evidence="10 11" key="1">
    <citation type="submission" date="2024-10" db="EMBL/GenBank/DDBJ databases">
        <title>The Natural Products Discovery Center: Release of the First 8490 Sequenced Strains for Exploring Actinobacteria Biosynthetic Diversity.</title>
        <authorList>
            <person name="Kalkreuter E."/>
            <person name="Kautsar S.A."/>
            <person name="Yang D."/>
            <person name="Bader C.D."/>
            <person name="Teijaro C.N."/>
            <person name="Fluegel L."/>
            <person name="Davis C.M."/>
            <person name="Simpson J.R."/>
            <person name="Lauterbach L."/>
            <person name="Steele A.D."/>
            <person name="Gui C."/>
            <person name="Meng S."/>
            <person name="Li G."/>
            <person name="Viehrig K."/>
            <person name="Ye F."/>
            <person name="Su P."/>
            <person name="Kiefer A.F."/>
            <person name="Nichols A."/>
            <person name="Cepeda A.J."/>
            <person name="Yan W."/>
            <person name="Fan B."/>
            <person name="Jiang Y."/>
            <person name="Adhikari A."/>
            <person name="Zheng C.-J."/>
            <person name="Schuster L."/>
            <person name="Cowan T.M."/>
            <person name="Smanski M.J."/>
            <person name="Chevrette M.G."/>
            <person name="De Carvalho L.P.S."/>
            <person name="Shen B."/>
        </authorList>
    </citation>
    <scope>NUCLEOTIDE SEQUENCE [LARGE SCALE GENOMIC DNA]</scope>
    <source>
        <strain evidence="10 11">NPDC019275</strain>
    </source>
</reference>
<dbReference type="Pfam" id="PF02518">
    <property type="entry name" value="HATPase_c"/>
    <property type="match status" value="1"/>
</dbReference>
<evidence type="ECO:0000256" key="5">
    <source>
        <dbReference type="ARBA" id="ARBA00022777"/>
    </source>
</evidence>
<organism evidence="10 11">
    <name type="scientific">Nocardia xishanensis</name>
    <dbReference type="NCBI Taxonomy" id="238964"/>
    <lineage>
        <taxon>Bacteria</taxon>
        <taxon>Bacillati</taxon>
        <taxon>Actinomycetota</taxon>
        <taxon>Actinomycetes</taxon>
        <taxon>Mycobacteriales</taxon>
        <taxon>Nocardiaceae</taxon>
        <taxon>Nocardia</taxon>
    </lineage>
</organism>
<feature type="compositionally biased region" description="Polar residues" evidence="6">
    <location>
        <begin position="718"/>
        <end position="728"/>
    </location>
</feature>
<evidence type="ECO:0000256" key="3">
    <source>
        <dbReference type="ARBA" id="ARBA00022553"/>
    </source>
</evidence>
<evidence type="ECO:0000256" key="7">
    <source>
        <dbReference type="SAM" id="Phobius"/>
    </source>
</evidence>
<evidence type="ECO:0000256" key="2">
    <source>
        <dbReference type="ARBA" id="ARBA00012438"/>
    </source>
</evidence>
<feature type="chain" id="PRO_5047228335" description="histidine kinase" evidence="8">
    <location>
        <begin position="21"/>
        <end position="762"/>
    </location>
</feature>
<evidence type="ECO:0000313" key="10">
    <source>
        <dbReference type="EMBL" id="MFI2476979.1"/>
    </source>
</evidence>
<keyword evidence="3" id="KW-0597">Phosphoprotein</keyword>
<dbReference type="InterPro" id="IPR013587">
    <property type="entry name" value="Nitrate/nitrite_sensing"/>
</dbReference>
<accession>A0ABW7X7K1</accession>
<dbReference type="EMBL" id="JBIRYO010000020">
    <property type="protein sequence ID" value="MFI2476979.1"/>
    <property type="molecule type" value="Genomic_DNA"/>
</dbReference>
<dbReference type="Proteomes" id="UP001611415">
    <property type="component" value="Unassembled WGS sequence"/>
</dbReference>
<keyword evidence="7" id="KW-0472">Membrane</keyword>
<keyword evidence="8" id="KW-0732">Signal</keyword>
<comment type="catalytic activity">
    <reaction evidence="1">
        <text>ATP + protein L-histidine = ADP + protein N-phospho-L-histidine.</text>
        <dbReference type="EC" id="2.7.13.3"/>
    </reaction>
</comment>
<dbReference type="Pfam" id="PF08376">
    <property type="entry name" value="NIT"/>
    <property type="match status" value="1"/>
</dbReference>
<feature type="region of interest" description="Disordered" evidence="6">
    <location>
        <begin position="663"/>
        <end position="762"/>
    </location>
</feature>
<dbReference type="EC" id="2.7.13.3" evidence="2"/>
<evidence type="ECO:0000256" key="4">
    <source>
        <dbReference type="ARBA" id="ARBA00022679"/>
    </source>
</evidence>
<keyword evidence="4" id="KW-0808">Transferase</keyword>
<protein>
    <recommendedName>
        <fullName evidence="2">histidine kinase</fullName>
        <ecNumber evidence="2">2.7.13.3</ecNumber>
    </recommendedName>
</protein>